<feature type="domain" description="DNA2/NAM7 helicase-like C-terminal" evidence="29">
    <location>
        <begin position="959"/>
        <end position="1165"/>
    </location>
</feature>
<evidence type="ECO:0000256" key="14">
    <source>
        <dbReference type="ARBA" id="ARBA00022801"/>
    </source>
</evidence>
<dbReference type="Pfam" id="PF13086">
    <property type="entry name" value="AAA_11"/>
    <property type="match status" value="2"/>
</dbReference>
<proteinExistence type="inferred from homology"/>
<evidence type="ECO:0000256" key="19">
    <source>
        <dbReference type="ARBA" id="ARBA00023125"/>
    </source>
</evidence>
<dbReference type="SUPFAM" id="SSF52540">
    <property type="entry name" value="P-loop containing nucleoside triphosphate hydrolases"/>
    <property type="match status" value="1"/>
</dbReference>
<dbReference type="InterPro" id="IPR047187">
    <property type="entry name" value="SF1_C_Upf1"/>
</dbReference>
<name>A0A6P3X957_DINQU</name>
<feature type="compositionally biased region" description="Polar residues" evidence="26">
    <location>
        <begin position="35"/>
        <end position="49"/>
    </location>
</feature>
<evidence type="ECO:0000256" key="5">
    <source>
        <dbReference type="ARBA" id="ARBA00012551"/>
    </source>
</evidence>
<gene>
    <name evidence="32" type="primary">LOC106744473</name>
</gene>
<protein>
    <recommendedName>
        <fullName evidence="6">DNA replication ATP-dependent helicase/nuclease DNA2</fullName>
        <ecNumber evidence="5">3.6.4.12</ecNumber>
    </recommendedName>
    <alternativeName>
        <fullName evidence="24">DNA replication ATP-dependent helicase-like homolog</fullName>
    </alternativeName>
</protein>
<dbReference type="GO" id="GO:0006281">
    <property type="term" value="P:DNA repair"/>
    <property type="evidence" value="ECO:0007669"/>
    <property type="project" value="UniProtKB-KW"/>
</dbReference>
<keyword evidence="8" id="KW-0235">DNA replication</keyword>
<dbReference type="GO" id="GO:0046872">
    <property type="term" value="F:metal ion binding"/>
    <property type="evidence" value="ECO:0007669"/>
    <property type="project" value="UniProtKB-KW"/>
</dbReference>
<dbReference type="AlphaFoldDB" id="A0A6P3X957"/>
<dbReference type="CDD" id="cd18041">
    <property type="entry name" value="DEXXQc_DNA2"/>
    <property type="match status" value="1"/>
</dbReference>
<dbReference type="RefSeq" id="XP_014474775.1">
    <property type="nucleotide sequence ID" value="XM_014619289.1"/>
</dbReference>
<evidence type="ECO:0000256" key="20">
    <source>
        <dbReference type="ARBA" id="ARBA00023128"/>
    </source>
</evidence>
<dbReference type="InterPro" id="IPR011604">
    <property type="entry name" value="PDDEXK-like_dom_sf"/>
</dbReference>
<keyword evidence="9" id="KW-0540">Nuclease</keyword>
<keyword evidence="19" id="KW-0238">DNA-binding</keyword>
<dbReference type="InterPro" id="IPR041677">
    <property type="entry name" value="DNA2/NAM7_AAA_11"/>
</dbReference>
<dbReference type="GO" id="GO:0005524">
    <property type="term" value="F:ATP binding"/>
    <property type="evidence" value="ECO:0007669"/>
    <property type="project" value="UniProtKB-KW"/>
</dbReference>
<dbReference type="GO" id="GO:0003677">
    <property type="term" value="F:DNA binding"/>
    <property type="evidence" value="ECO:0007669"/>
    <property type="project" value="UniProtKB-KW"/>
</dbReference>
<keyword evidence="20" id="KW-0496">Mitochondrion</keyword>
<feature type="domain" description="DNA2/NAM7 helicase helicase" evidence="28">
    <location>
        <begin position="879"/>
        <end position="950"/>
    </location>
</feature>
<dbReference type="GO" id="GO:0051539">
    <property type="term" value="F:4 iron, 4 sulfur cluster binding"/>
    <property type="evidence" value="ECO:0007669"/>
    <property type="project" value="UniProtKB-KW"/>
</dbReference>
<evidence type="ECO:0000256" key="12">
    <source>
        <dbReference type="ARBA" id="ARBA00022759"/>
    </source>
</evidence>
<evidence type="ECO:0000256" key="2">
    <source>
        <dbReference type="ARBA" id="ARBA00004123"/>
    </source>
</evidence>
<dbReference type="CTD" id="1763"/>
<evidence type="ECO:0000256" key="1">
    <source>
        <dbReference type="ARBA" id="ARBA00001966"/>
    </source>
</evidence>
<dbReference type="Gene3D" id="3.90.320.10">
    <property type="match status" value="1"/>
</dbReference>
<dbReference type="GO" id="GO:0017116">
    <property type="term" value="F:single-stranded DNA helicase activity"/>
    <property type="evidence" value="ECO:0007669"/>
    <property type="project" value="InterPro"/>
</dbReference>
<keyword evidence="11" id="KW-0547">Nucleotide-binding</keyword>
<evidence type="ECO:0000259" key="30">
    <source>
        <dbReference type="Pfam" id="PF21123"/>
    </source>
</evidence>
<keyword evidence="23" id="KW-0511">Multifunctional enzyme</keyword>
<dbReference type="Pfam" id="PF08696">
    <property type="entry name" value="Dna2"/>
    <property type="match status" value="1"/>
</dbReference>
<keyword evidence="18" id="KW-0411">Iron-sulfur</keyword>
<dbReference type="PANTHER" id="PTHR43788">
    <property type="entry name" value="DNA2/NAM7 HELICASE FAMILY MEMBER"/>
    <property type="match status" value="1"/>
</dbReference>
<keyword evidence="10" id="KW-0479">Metal-binding</keyword>
<keyword evidence="31" id="KW-1185">Reference proteome</keyword>
<feature type="domain" description="DNA replication factor Dna2 N-terminal" evidence="27">
    <location>
        <begin position="248"/>
        <end position="452"/>
    </location>
</feature>
<evidence type="ECO:0000256" key="11">
    <source>
        <dbReference type="ARBA" id="ARBA00022741"/>
    </source>
</evidence>
<keyword evidence="7" id="KW-0004">4Fe-4S</keyword>
<dbReference type="InterPro" id="IPR050534">
    <property type="entry name" value="Coronavir_polyprotein_1ab"/>
</dbReference>
<keyword evidence="22" id="KW-0539">Nucleus</keyword>
<evidence type="ECO:0000256" key="6">
    <source>
        <dbReference type="ARBA" id="ARBA00021516"/>
    </source>
</evidence>
<dbReference type="Pfam" id="PF21123">
    <property type="entry name" value="Dna2_Rift"/>
    <property type="match status" value="1"/>
</dbReference>
<evidence type="ECO:0000256" key="10">
    <source>
        <dbReference type="ARBA" id="ARBA00022723"/>
    </source>
</evidence>
<accession>A0A6P3X957</accession>
<keyword evidence="16" id="KW-0067">ATP-binding</keyword>
<keyword evidence="12" id="KW-0255">Endonuclease</keyword>
<dbReference type="GeneID" id="106744473"/>
<dbReference type="GO" id="GO:0016787">
    <property type="term" value="F:hydrolase activity"/>
    <property type="evidence" value="ECO:0007669"/>
    <property type="project" value="UniProtKB-KW"/>
</dbReference>
<evidence type="ECO:0000313" key="31">
    <source>
        <dbReference type="Proteomes" id="UP000515204"/>
    </source>
</evidence>
<comment type="subcellular location">
    <subcellularLocation>
        <location evidence="3">Mitochondrion</location>
    </subcellularLocation>
    <subcellularLocation>
        <location evidence="2">Nucleus</location>
    </subcellularLocation>
</comment>
<keyword evidence="21" id="KW-0234">DNA repair</keyword>
<dbReference type="PANTHER" id="PTHR43788:SF8">
    <property type="entry name" value="DNA-BINDING PROTEIN SMUBP-2"/>
    <property type="match status" value="1"/>
</dbReference>
<feature type="region of interest" description="Disordered" evidence="26">
    <location>
        <begin position="24"/>
        <end position="49"/>
    </location>
</feature>
<comment type="cofactor">
    <cofactor evidence="1">
        <name>[4Fe-4S] cluster</name>
        <dbReference type="ChEBI" id="CHEBI:49883"/>
    </cofactor>
</comment>
<evidence type="ECO:0000256" key="13">
    <source>
        <dbReference type="ARBA" id="ARBA00022763"/>
    </source>
</evidence>
<evidence type="ECO:0000256" key="7">
    <source>
        <dbReference type="ARBA" id="ARBA00022485"/>
    </source>
</evidence>
<dbReference type="Gene3D" id="3.40.50.300">
    <property type="entry name" value="P-loop containing nucleotide triphosphate hydrolases"/>
    <property type="match status" value="2"/>
</dbReference>
<dbReference type="GO" id="GO:0043139">
    <property type="term" value="F:5'-3' DNA helicase activity"/>
    <property type="evidence" value="ECO:0007669"/>
    <property type="project" value="TreeGrafter"/>
</dbReference>
<evidence type="ECO:0000259" key="29">
    <source>
        <dbReference type="Pfam" id="PF13087"/>
    </source>
</evidence>
<dbReference type="InterPro" id="IPR048459">
    <property type="entry name" value="DNA2_Rift"/>
</dbReference>
<organism evidence="31 32">
    <name type="scientific">Dinoponera quadriceps</name>
    <name type="common">South American ant</name>
    <dbReference type="NCBI Taxonomy" id="609295"/>
    <lineage>
        <taxon>Eukaryota</taxon>
        <taxon>Metazoa</taxon>
        <taxon>Ecdysozoa</taxon>
        <taxon>Arthropoda</taxon>
        <taxon>Hexapoda</taxon>
        <taxon>Insecta</taxon>
        <taxon>Pterygota</taxon>
        <taxon>Neoptera</taxon>
        <taxon>Endopterygota</taxon>
        <taxon>Hymenoptera</taxon>
        <taxon>Apocrita</taxon>
        <taxon>Aculeata</taxon>
        <taxon>Formicoidea</taxon>
        <taxon>Formicidae</taxon>
        <taxon>Ponerinae</taxon>
        <taxon>Ponerini</taxon>
        <taxon>Dinoponera</taxon>
    </lineage>
</organism>
<keyword evidence="17" id="KW-0408">Iron</keyword>
<evidence type="ECO:0000256" key="25">
    <source>
        <dbReference type="ARBA" id="ARBA00047995"/>
    </source>
</evidence>
<evidence type="ECO:0000256" key="26">
    <source>
        <dbReference type="SAM" id="MobiDB-lite"/>
    </source>
</evidence>
<dbReference type="GO" id="GO:0006260">
    <property type="term" value="P:DNA replication"/>
    <property type="evidence" value="ECO:0007669"/>
    <property type="project" value="UniProtKB-KW"/>
</dbReference>
<evidence type="ECO:0000256" key="23">
    <source>
        <dbReference type="ARBA" id="ARBA00023268"/>
    </source>
</evidence>
<evidence type="ECO:0000256" key="8">
    <source>
        <dbReference type="ARBA" id="ARBA00022705"/>
    </source>
</evidence>
<dbReference type="GO" id="GO:0004519">
    <property type="term" value="F:endonuclease activity"/>
    <property type="evidence" value="ECO:0007669"/>
    <property type="project" value="UniProtKB-KW"/>
</dbReference>
<evidence type="ECO:0000256" key="3">
    <source>
        <dbReference type="ARBA" id="ARBA00004173"/>
    </source>
</evidence>
<comment type="catalytic activity">
    <reaction evidence="25">
        <text>ATP + H2O = ADP + phosphate + H(+)</text>
        <dbReference type="Rhea" id="RHEA:13065"/>
        <dbReference type="ChEBI" id="CHEBI:15377"/>
        <dbReference type="ChEBI" id="CHEBI:15378"/>
        <dbReference type="ChEBI" id="CHEBI:30616"/>
        <dbReference type="ChEBI" id="CHEBI:43474"/>
        <dbReference type="ChEBI" id="CHEBI:456216"/>
        <dbReference type="EC" id="3.6.4.12"/>
    </reaction>
</comment>
<evidence type="ECO:0000256" key="18">
    <source>
        <dbReference type="ARBA" id="ARBA00023014"/>
    </source>
</evidence>
<evidence type="ECO:0000256" key="15">
    <source>
        <dbReference type="ARBA" id="ARBA00022806"/>
    </source>
</evidence>
<reference evidence="32" key="1">
    <citation type="submission" date="2025-08" db="UniProtKB">
        <authorList>
            <consortium name="RefSeq"/>
        </authorList>
    </citation>
    <scope>IDENTIFICATION</scope>
</reference>
<evidence type="ECO:0000256" key="22">
    <source>
        <dbReference type="ARBA" id="ARBA00023242"/>
    </source>
</evidence>
<feature type="domain" description="DNA2/NAM7 helicase helicase" evidence="28">
    <location>
        <begin position="780"/>
        <end position="872"/>
    </location>
</feature>
<keyword evidence="13" id="KW-0227">DNA damage</keyword>
<dbReference type="InterPro" id="IPR041679">
    <property type="entry name" value="DNA2/NAM7-like_C"/>
</dbReference>
<keyword evidence="15 32" id="KW-0347">Helicase</keyword>
<dbReference type="InterPro" id="IPR014808">
    <property type="entry name" value="DNA_replication_fac_Dna2_N"/>
</dbReference>
<dbReference type="GO" id="GO:0005634">
    <property type="term" value="C:nucleus"/>
    <property type="evidence" value="ECO:0007669"/>
    <property type="project" value="UniProtKB-SubCell"/>
</dbReference>
<dbReference type="OrthoDB" id="306218at2759"/>
<evidence type="ECO:0000256" key="17">
    <source>
        <dbReference type="ARBA" id="ARBA00023004"/>
    </source>
</evidence>
<keyword evidence="14" id="KW-0378">Hydrolase</keyword>
<feature type="domain" description="DNA2 rift barrel" evidence="30">
    <location>
        <begin position="631"/>
        <end position="723"/>
    </location>
</feature>
<sequence>MKKAQLSRKKSSIANDMKHSQAKITSFFTKAPKPDTNNINKAVSSGKSLSQICSIDKKRKERSNSSEEELYTNIKKKCIADVSVIEPTSIKSCKDSILSFVTKDLENTHRNFKENKTIRHNAQKLNRKEIDDKLAVKTEHNETVVQNSTRSDISECNNAHVLKDRNTVAQKPSLPPAKTHSKTELDDSKKVESLEEFSAFKEDDFGDLFDQEWRTDVRINFTCLQRCKIIDVKQEPRVMTLTARHVESEAVDTVACSGFWRDTQVKVDDIVMIQAKKEPQQWVIDNNNGFLVTQPDRLISGTTITSGLFCNRRAVLAEKFRKIESLPCQDADYSVMTVGSLVHQWLQKALREDVQELSNLIMLLEDMLRSRDTIEYLYASEMSLNDCRARMMEYAPRIFEFIQHYIKGKTQRRINDLRENFQGSICGVRDIEENVFVPQLGVKGRIDVTAEVSIHSRRKIMPLEVKTGRASYSLEHKAQVILYLMMMSARDEGIDTGLLLYLRENSMREVKGSHHEKRDLLMLRNKLAHYFAKQPEARTDALKTMELPEPINHPTACSRCPYKAVCCAHLSKDPATNLPPSHPLTTLVKKLLNDFESSHLDYVIRWIALLQLMGSSDSDSLSSSLWTVSPEKREAKGTCISNLKVIGKVAEQGDRYEHTFARVDITGETVENVFTENSYIVVSTDARVNVTTGVISRISNDTVSALLDKDVSRGEDAIFHIDEHPYTAGSAFDYANVAGLLSSEEANARLRRIVVERTPATFAKSLPRSTVSASTELIRELNEDQQRAVLRAVAANEYVLVKGMPGTGKTQTLVVLIELLLKLGLTVLITAHTHSALDNVLLKLLDRDVDFLRLGATKQVHPLLTSKSEEYATKCCDTPESLEALYNDKRVVGVTCYGAYHPLLRRRSFDVCVVDESTQVMQPTVLRPLYSARRFVLVGDPDQLPPVVKNRAAVKLGAAQSLFVRLDNENNTVNLTRQYRMNGRIMKLANDIAYRGKLVPGNKQVENATLIGAEVLSSCESWPRRALSGRLDDSVMVLDTGSTCKLHESDAGVTSDQVYSNVWEAAIVAHLVRLLVKVGVYARNIGIIAPYNAHVTLLRKIINDREVEVNTVDRYQGRDKDVILYTCARSVEHKEKKELEILDDQRRLTVAVTRAKHKLIIIADKVTVMRYTPFKSLFDAIDEENVIRLHEGEFNWKSFVRSVL</sequence>
<comment type="similarity">
    <text evidence="4">Belongs to the DNA2/NAM7 helicase family.</text>
</comment>
<dbReference type="Proteomes" id="UP000515204">
    <property type="component" value="Unplaced"/>
</dbReference>
<dbReference type="EC" id="3.6.4.12" evidence="5"/>
<dbReference type="GO" id="GO:0005739">
    <property type="term" value="C:mitochondrion"/>
    <property type="evidence" value="ECO:0007669"/>
    <property type="project" value="UniProtKB-SubCell"/>
</dbReference>
<dbReference type="Pfam" id="PF13087">
    <property type="entry name" value="AAA_12"/>
    <property type="match status" value="1"/>
</dbReference>
<dbReference type="InterPro" id="IPR026851">
    <property type="entry name" value="Dna2/JHS1_DEXXQ-box"/>
</dbReference>
<dbReference type="CDD" id="cd22318">
    <property type="entry name" value="DNA2_N-like"/>
    <property type="match status" value="1"/>
</dbReference>
<dbReference type="KEGG" id="dqu:106744473"/>
<evidence type="ECO:0000256" key="9">
    <source>
        <dbReference type="ARBA" id="ARBA00022722"/>
    </source>
</evidence>
<evidence type="ECO:0000256" key="4">
    <source>
        <dbReference type="ARBA" id="ARBA00007913"/>
    </source>
</evidence>
<dbReference type="InterPro" id="IPR027417">
    <property type="entry name" value="P-loop_NTPase"/>
</dbReference>
<evidence type="ECO:0000313" key="32">
    <source>
        <dbReference type="RefSeq" id="XP_014474775.1"/>
    </source>
</evidence>
<evidence type="ECO:0000256" key="16">
    <source>
        <dbReference type="ARBA" id="ARBA00022840"/>
    </source>
</evidence>
<dbReference type="CDD" id="cd18808">
    <property type="entry name" value="SF1_C_Upf1"/>
    <property type="match status" value="1"/>
</dbReference>
<evidence type="ECO:0000256" key="24">
    <source>
        <dbReference type="ARBA" id="ARBA00032548"/>
    </source>
</evidence>
<evidence type="ECO:0000259" key="27">
    <source>
        <dbReference type="Pfam" id="PF08696"/>
    </source>
</evidence>
<evidence type="ECO:0000259" key="28">
    <source>
        <dbReference type="Pfam" id="PF13086"/>
    </source>
</evidence>
<evidence type="ECO:0000256" key="21">
    <source>
        <dbReference type="ARBA" id="ARBA00023204"/>
    </source>
</evidence>